<keyword evidence="2" id="KW-0378">Hydrolase</keyword>
<evidence type="ECO:0000256" key="1">
    <source>
        <dbReference type="ARBA" id="ARBA00022670"/>
    </source>
</evidence>
<reference evidence="6" key="1">
    <citation type="journal article" date="2014" name="PLoS ONE">
        <title>Transcriptome-Based Identification of ABC Transporters in the Western Tarnished Plant Bug Lygus hesperus.</title>
        <authorList>
            <person name="Hull J.J."/>
            <person name="Chaney K."/>
            <person name="Geib S.M."/>
            <person name="Fabrick J.A."/>
            <person name="Brent C.S."/>
            <person name="Walsh D."/>
            <person name="Lavine L.C."/>
        </authorList>
    </citation>
    <scope>NUCLEOTIDE SEQUENCE</scope>
</reference>
<evidence type="ECO:0000256" key="4">
    <source>
        <dbReference type="ARBA" id="ARBA00023157"/>
    </source>
</evidence>
<dbReference type="Gene3D" id="2.40.10.10">
    <property type="entry name" value="Trypsin-like serine proteases"/>
    <property type="match status" value="1"/>
</dbReference>
<evidence type="ECO:0000259" key="5">
    <source>
        <dbReference type="PROSITE" id="PS50240"/>
    </source>
</evidence>
<feature type="non-terminal residue" evidence="6">
    <location>
        <position position="1"/>
    </location>
</feature>
<dbReference type="InterPro" id="IPR001254">
    <property type="entry name" value="Trypsin_dom"/>
</dbReference>
<keyword evidence="1 6" id="KW-0645">Protease</keyword>
<accession>A0A0A9YJW1</accession>
<dbReference type="SUPFAM" id="SSF50494">
    <property type="entry name" value="Trypsin-like serine proteases"/>
    <property type="match status" value="1"/>
</dbReference>
<gene>
    <name evidence="6" type="primary">PRSS41_1</name>
    <name evidence="6" type="ORF">CM83_1544</name>
</gene>
<proteinExistence type="predicted"/>
<evidence type="ECO:0000256" key="3">
    <source>
        <dbReference type="ARBA" id="ARBA00022825"/>
    </source>
</evidence>
<keyword evidence="3" id="KW-0720">Serine protease</keyword>
<dbReference type="GO" id="GO:0006508">
    <property type="term" value="P:proteolysis"/>
    <property type="evidence" value="ECO:0007669"/>
    <property type="project" value="UniProtKB-KW"/>
</dbReference>
<dbReference type="GO" id="GO:0004252">
    <property type="term" value="F:serine-type endopeptidase activity"/>
    <property type="evidence" value="ECO:0007669"/>
    <property type="project" value="InterPro"/>
</dbReference>
<sequence>QSPTVKPCTFVSLTEGVAWKYLVDQVKREAWCMAVGWGYSNIKNGSYVDPSTMLLKIGVSLLSFTKCHHFLKQFDTFYDKLNLKSRYQVCAMGSNNSDVCKGDSGGGLVCGSHVYGIVSWGPACGEVQVPSMYSAIDGVWKFVLQTVFNGNARTHSCQNLVLASSIYA</sequence>
<dbReference type="InterPro" id="IPR043504">
    <property type="entry name" value="Peptidase_S1_PA_chymotrypsin"/>
</dbReference>
<name>A0A0A9YJW1_LYGHE</name>
<dbReference type="PROSITE" id="PS50240">
    <property type="entry name" value="TRYPSIN_DOM"/>
    <property type="match status" value="1"/>
</dbReference>
<dbReference type="InterPro" id="IPR050430">
    <property type="entry name" value="Peptidase_S1"/>
</dbReference>
<dbReference type="InterPro" id="IPR009003">
    <property type="entry name" value="Peptidase_S1_PA"/>
</dbReference>
<keyword evidence="4" id="KW-1015">Disulfide bond</keyword>
<dbReference type="Pfam" id="PF00089">
    <property type="entry name" value="Trypsin"/>
    <property type="match status" value="1"/>
</dbReference>
<dbReference type="EMBL" id="GBHO01011135">
    <property type="protein sequence ID" value="JAG32469.1"/>
    <property type="molecule type" value="Transcribed_RNA"/>
</dbReference>
<feature type="non-terminal residue" evidence="6">
    <location>
        <position position="168"/>
    </location>
</feature>
<dbReference type="PANTHER" id="PTHR24276:SF91">
    <property type="entry name" value="AT26814P-RELATED"/>
    <property type="match status" value="1"/>
</dbReference>
<evidence type="ECO:0000313" key="6">
    <source>
        <dbReference type="EMBL" id="JAG32469.1"/>
    </source>
</evidence>
<dbReference type="AlphaFoldDB" id="A0A0A9YJW1"/>
<reference evidence="6" key="2">
    <citation type="submission" date="2014-07" db="EMBL/GenBank/DDBJ databases">
        <authorList>
            <person name="Hull J."/>
        </authorList>
    </citation>
    <scope>NUCLEOTIDE SEQUENCE</scope>
</reference>
<evidence type="ECO:0000256" key="2">
    <source>
        <dbReference type="ARBA" id="ARBA00022801"/>
    </source>
</evidence>
<organism evidence="6">
    <name type="scientific">Lygus hesperus</name>
    <name type="common">Western plant bug</name>
    <dbReference type="NCBI Taxonomy" id="30085"/>
    <lineage>
        <taxon>Eukaryota</taxon>
        <taxon>Metazoa</taxon>
        <taxon>Ecdysozoa</taxon>
        <taxon>Arthropoda</taxon>
        <taxon>Hexapoda</taxon>
        <taxon>Insecta</taxon>
        <taxon>Pterygota</taxon>
        <taxon>Neoptera</taxon>
        <taxon>Paraneoptera</taxon>
        <taxon>Hemiptera</taxon>
        <taxon>Heteroptera</taxon>
        <taxon>Panheteroptera</taxon>
        <taxon>Cimicomorpha</taxon>
        <taxon>Miridae</taxon>
        <taxon>Mirini</taxon>
        <taxon>Lygus</taxon>
    </lineage>
</organism>
<feature type="domain" description="Peptidase S1" evidence="5">
    <location>
        <begin position="1"/>
        <end position="148"/>
    </location>
</feature>
<protein>
    <submittedName>
        <fullName evidence="6">Putative serine protease 41</fullName>
    </submittedName>
</protein>
<dbReference type="PANTHER" id="PTHR24276">
    <property type="entry name" value="POLYSERASE-RELATED"/>
    <property type="match status" value="1"/>
</dbReference>